<dbReference type="PROSITE" id="PS50931">
    <property type="entry name" value="HTH_LYSR"/>
    <property type="match status" value="1"/>
</dbReference>
<keyword evidence="7" id="KW-1185">Reference proteome</keyword>
<evidence type="ECO:0000259" key="5">
    <source>
        <dbReference type="PROSITE" id="PS50931"/>
    </source>
</evidence>
<dbReference type="SUPFAM" id="SSF53850">
    <property type="entry name" value="Periplasmic binding protein-like II"/>
    <property type="match status" value="1"/>
</dbReference>
<dbReference type="InterPro" id="IPR036390">
    <property type="entry name" value="WH_DNA-bd_sf"/>
</dbReference>
<evidence type="ECO:0000313" key="6">
    <source>
        <dbReference type="EMBL" id="MBC3474986.1"/>
    </source>
</evidence>
<evidence type="ECO:0000256" key="3">
    <source>
        <dbReference type="ARBA" id="ARBA00023125"/>
    </source>
</evidence>
<dbReference type="InterPro" id="IPR036388">
    <property type="entry name" value="WH-like_DNA-bd_sf"/>
</dbReference>
<accession>A0ABR6V3A3</accession>
<comment type="similarity">
    <text evidence="1">Belongs to the LysR transcriptional regulatory family.</text>
</comment>
<dbReference type="Gene3D" id="3.40.190.290">
    <property type="match status" value="1"/>
</dbReference>
<dbReference type="InterPro" id="IPR050950">
    <property type="entry name" value="HTH-type_LysR_regulators"/>
</dbReference>
<feature type="domain" description="HTH lysR-type" evidence="5">
    <location>
        <begin position="4"/>
        <end position="61"/>
    </location>
</feature>
<dbReference type="EMBL" id="JABWRS010000003">
    <property type="protein sequence ID" value="MBC3474986.1"/>
    <property type="molecule type" value="Genomic_DNA"/>
</dbReference>
<keyword evidence="4" id="KW-0804">Transcription</keyword>
<evidence type="ECO:0000256" key="2">
    <source>
        <dbReference type="ARBA" id="ARBA00023015"/>
    </source>
</evidence>
<dbReference type="CDD" id="cd08421">
    <property type="entry name" value="PBP2_LTTR_like_1"/>
    <property type="match status" value="1"/>
</dbReference>
<keyword evidence="2" id="KW-0805">Transcription regulation</keyword>
<evidence type="ECO:0000256" key="1">
    <source>
        <dbReference type="ARBA" id="ARBA00009437"/>
    </source>
</evidence>
<dbReference type="InterPro" id="IPR000847">
    <property type="entry name" value="LysR_HTH_N"/>
</dbReference>
<dbReference type="Pfam" id="PF00126">
    <property type="entry name" value="HTH_1"/>
    <property type="match status" value="1"/>
</dbReference>
<dbReference type="Gene3D" id="1.10.10.10">
    <property type="entry name" value="Winged helix-like DNA-binding domain superfamily/Winged helix DNA-binding domain"/>
    <property type="match status" value="1"/>
</dbReference>
<name>A0ABR6V3A3_9PSED</name>
<dbReference type="Proteomes" id="UP000628086">
    <property type="component" value="Unassembled WGS sequence"/>
</dbReference>
<dbReference type="Pfam" id="PF03466">
    <property type="entry name" value="LysR_substrate"/>
    <property type="match status" value="1"/>
</dbReference>
<evidence type="ECO:0000256" key="4">
    <source>
        <dbReference type="ARBA" id="ARBA00023163"/>
    </source>
</evidence>
<evidence type="ECO:0000313" key="7">
    <source>
        <dbReference type="Proteomes" id="UP000628086"/>
    </source>
</evidence>
<protein>
    <submittedName>
        <fullName evidence="6">LysR family transcriptional regulator</fullName>
    </submittedName>
</protein>
<dbReference type="SUPFAM" id="SSF46785">
    <property type="entry name" value="Winged helix' DNA-binding domain"/>
    <property type="match status" value="1"/>
</dbReference>
<reference evidence="6 7" key="1">
    <citation type="journal article" date="2020" name="Microorganisms">
        <title>Reliable Identification of Environmental Pseudomonas Isolates Using the rpoD Gene.</title>
        <authorList>
            <consortium name="The Broad Institute Genome Sequencing Platform"/>
            <person name="Girard L."/>
            <person name="Lood C."/>
            <person name="Rokni-Zadeh H."/>
            <person name="van Noort V."/>
            <person name="Lavigne R."/>
            <person name="De Mot R."/>
        </authorList>
    </citation>
    <scope>NUCLEOTIDE SEQUENCE [LARGE SCALE GENOMIC DNA]</scope>
    <source>
        <strain evidence="6 7">RW7P2</strain>
    </source>
</reference>
<keyword evidence="3" id="KW-0238">DNA-binding</keyword>
<dbReference type="PANTHER" id="PTHR30419:SF2">
    <property type="entry name" value="LYSR FAMILY TRANSCRIPTIONAL REGULATOR"/>
    <property type="match status" value="1"/>
</dbReference>
<sequence length="295" mass="33189">MRRFDFYSLRLFVAVAEESSLTKAAERTHLSLAAVSKRMSDMENSFGAALLYRQAKGVTLTPAGYTMLHHARILLRNLEQLQADISEYSSGVKGHVRIQANASATIEYLPQSLTLFKQAFPEVKIDLEERPSADIVRSVREGTADIGIYAGHVDAEELQVFRYRQDRLVLVTQAAHPLAGRASVRFEDTLDYEHICFQQDTALHARLQNSAIDLDRSLRVRIQLRSFEAICRMIDAGMGIGILPHHAIQHNLPQLNLATIAFDEPWAQRELSLCVRSKDALSVIARQMVDHLLKA</sequence>
<gene>
    <name evidence="6" type="ORF">HU747_05175</name>
</gene>
<dbReference type="PANTHER" id="PTHR30419">
    <property type="entry name" value="HTH-TYPE TRANSCRIPTIONAL REGULATOR YBHD"/>
    <property type="match status" value="1"/>
</dbReference>
<comment type="caution">
    <text evidence="6">The sequence shown here is derived from an EMBL/GenBank/DDBJ whole genome shotgun (WGS) entry which is preliminary data.</text>
</comment>
<dbReference type="RefSeq" id="WP_186598314.1">
    <property type="nucleotide sequence ID" value="NZ_JABWRS010000003.1"/>
</dbReference>
<dbReference type="InterPro" id="IPR005119">
    <property type="entry name" value="LysR_subst-bd"/>
</dbReference>
<organism evidence="6 7">
    <name type="scientific">Pseudomonas taiwanensis</name>
    <dbReference type="NCBI Taxonomy" id="470150"/>
    <lineage>
        <taxon>Bacteria</taxon>
        <taxon>Pseudomonadati</taxon>
        <taxon>Pseudomonadota</taxon>
        <taxon>Gammaproteobacteria</taxon>
        <taxon>Pseudomonadales</taxon>
        <taxon>Pseudomonadaceae</taxon>
        <taxon>Pseudomonas</taxon>
    </lineage>
</organism>
<proteinExistence type="inferred from homology"/>